<protein>
    <submittedName>
        <fullName evidence="1">Uncharacterized protein</fullName>
    </submittedName>
</protein>
<accession>A0A150N523</accession>
<dbReference type="AlphaFoldDB" id="A0A150N523"/>
<name>A0A150N523_9BACL</name>
<reference evidence="1 2" key="1">
    <citation type="submission" date="2016-01" db="EMBL/GenBank/DDBJ databases">
        <title>Draft Genome Sequences of Seven Thermophilic Sporeformers Isolated from Foods.</title>
        <authorList>
            <person name="Berendsen E.M."/>
            <person name="Wells-Bennik M.H."/>
            <person name="Krawcyk A.O."/>
            <person name="De Jong A."/>
            <person name="Holsappel S."/>
            <person name="Eijlander R.T."/>
            <person name="Kuipers O.P."/>
        </authorList>
    </citation>
    <scope>NUCLEOTIDE SEQUENCE [LARGE SCALE GENOMIC DNA]</scope>
    <source>
        <strain evidence="1 2">B4110</strain>
    </source>
</reference>
<sequence length="53" mass="6100">MLALQGRRLFRTRELAVEARQIKKAKAPKLDNKKSGGRLLIGDTEKRRRQAIL</sequence>
<proteinExistence type="predicted"/>
<gene>
    <name evidence="1" type="ORF">B4110_2349</name>
</gene>
<evidence type="ECO:0000313" key="2">
    <source>
        <dbReference type="Proteomes" id="UP000075324"/>
    </source>
</evidence>
<dbReference type="PATRIC" id="fig|153151.4.peg.1815"/>
<comment type="caution">
    <text evidence="1">The sequence shown here is derived from an EMBL/GenBank/DDBJ whole genome shotgun (WGS) entry which is preliminary data.</text>
</comment>
<dbReference type="EMBL" id="LQYW01000030">
    <property type="protein sequence ID" value="KYD31793.1"/>
    <property type="molecule type" value="Genomic_DNA"/>
</dbReference>
<organism evidence="1 2">
    <name type="scientific">Parageobacillus toebii</name>
    <dbReference type="NCBI Taxonomy" id="153151"/>
    <lineage>
        <taxon>Bacteria</taxon>
        <taxon>Bacillati</taxon>
        <taxon>Bacillota</taxon>
        <taxon>Bacilli</taxon>
        <taxon>Bacillales</taxon>
        <taxon>Anoxybacillaceae</taxon>
        <taxon>Parageobacillus</taxon>
    </lineage>
</organism>
<dbReference type="Proteomes" id="UP000075324">
    <property type="component" value="Unassembled WGS sequence"/>
</dbReference>
<evidence type="ECO:0000313" key="1">
    <source>
        <dbReference type="EMBL" id="KYD31793.1"/>
    </source>
</evidence>